<gene>
    <name evidence="1" type="ORF">SSIN_1812</name>
</gene>
<dbReference type="CDD" id="cd12217">
    <property type="entry name" value="Stu0660_Csn2"/>
    <property type="match status" value="1"/>
</dbReference>
<dbReference type="AlphaFoldDB" id="A0A0A0DEI5"/>
<protein>
    <submittedName>
        <fullName evidence="1">CRISPR-associated protein Cas7</fullName>
    </submittedName>
</protein>
<dbReference type="Pfam" id="PF16813">
    <property type="entry name" value="Cas_St_Csn2"/>
    <property type="match status" value="1"/>
</dbReference>
<evidence type="ECO:0000313" key="2">
    <source>
        <dbReference type="Proteomes" id="UP000030019"/>
    </source>
</evidence>
<organism evidence="1 2">
    <name type="scientific">Streptococcus sinensis</name>
    <dbReference type="NCBI Taxonomy" id="176090"/>
    <lineage>
        <taxon>Bacteria</taxon>
        <taxon>Bacillati</taxon>
        <taxon>Bacillota</taxon>
        <taxon>Bacilli</taxon>
        <taxon>Lactobacillales</taxon>
        <taxon>Streptococcaceae</taxon>
        <taxon>Streptococcus</taxon>
    </lineage>
</organism>
<dbReference type="EMBL" id="JPEN01000103">
    <property type="protein sequence ID" value="KGM36455.1"/>
    <property type="molecule type" value="Genomic_DNA"/>
</dbReference>
<dbReference type="STRING" id="176090.SSIN_1812"/>
<evidence type="ECO:0000313" key="1">
    <source>
        <dbReference type="EMBL" id="KGM36455.1"/>
    </source>
</evidence>
<dbReference type="PATRIC" id="fig|176090.4.peg.1759"/>
<comment type="caution">
    <text evidence="1">The sequence shown here is derived from an EMBL/GenBank/DDBJ whole genome shotgun (WGS) entry which is preliminary data.</text>
</comment>
<keyword evidence="2" id="KW-1185">Reference proteome</keyword>
<name>A0A0A0DEI5_9STRE</name>
<dbReference type="RefSeq" id="WP_037618043.1">
    <property type="nucleotide sequence ID" value="NZ_JPEN01000103.1"/>
</dbReference>
<accession>A0A0A0DEI5</accession>
<sequence length="347" mass="41589">MKLYFKHPYKENLSINFGKFTQVVGEDQQLKYYIWQLLVWYFGGKKYNIEDLTLFEQSEPEICTEEMIIKRSEYKIVSISNIQDLIEQMDYKKGTVAFDFLKSKLDNLEVIEQIDFINDKLDQISTIVNKQLNFQIGDIDYHTESVYLNVEQLILKYFLPYFGMGDKNISFEFVENETKFLIFLAMLQETLLKTNQKIILLLRSMDDYLTYQSFVKCCEHLQMMTEKFPNIYVISFPSNEGYLYINRENMEFVNIISGFIEHYYEFRFMYESFVQRYPSNEIPNEEEFLISLQKISPYLFSSDVEHMSLSIYDMVTLKIMNNLYQYDKIIDFKVQMANPLLMSFLKS</sequence>
<dbReference type="Proteomes" id="UP000030019">
    <property type="component" value="Unassembled WGS sequence"/>
</dbReference>
<proteinExistence type="predicted"/>
<dbReference type="InterPro" id="IPR031820">
    <property type="entry name" value="Cas_St_Csn2"/>
</dbReference>
<reference evidence="1 2" key="1">
    <citation type="submission" date="2014-06" db="EMBL/GenBank/DDBJ databases">
        <authorList>
            <person name="Teng J.L."/>
            <person name="Huang Y."/>
            <person name="Tse H."/>
            <person name="Lau S.K."/>
            <person name="Woo P.C."/>
        </authorList>
    </citation>
    <scope>NUCLEOTIDE SEQUENCE [LARGE SCALE GENOMIC DNA]</scope>
    <source>
        <strain evidence="1 2">HKU4</strain>
    </source>
</reference>